<dbReference type="EMBL" id="JASBWS010000003">
    <property type="protein sequence ID" value="KAJ9116603.1"/>
    <property type="molecule type" value="Genomic_DNA"/>
</dbReference>
<proteinExistence type="predicted"/>
<protein>
    <submittedName>
        <fullName evidence="1">Uncharacterized protein</fullName>
    </submittedName>
</protein>
<gene>
    <name evidence="1" type="ORF">QFC20_000536</name>
</gene>
<comment type="caution">
    <text evidence="1">The sequence shown here is derived from an EMBL/GenBank/DDBJ whole genome shotgun (WGS) entry which is preliminary data.</text>
</comment>
<organism evidence="1 2">
    <name type="scientific">Naganishia adeliensis</name>
    <dbReference type="NCBI Taxonomy" id="92952"/>
    <lineage>
        <taxon>Eukaryota</taxon>
        <taxon>Fungi</taxon>
        <taxon>Dikarya</taxon>
        <taxon>Basidiomycota</taxon>
        <taxon>Agaricomycotina</taxon>
        <taxon>Tremellomycetes</taxon>
        <taxon>Filobasidiales</taxon>
        <taxon>Filobasidiaceae</taxon>
        <taxon>Naganishia</taxon>
    </lineage>
</organism>
<keyword evidence="2" id="KW-1185">Reference proteome</keyword>
<name>A0ACC2WXV2_9TREE</name>
<evidence type="ECO:0000313" key="2">
    <source>
        <dbReference type="Proteomes" id="UP001230649"/>
    </source>
</evidence>
<evidence type="ECO:0000313" key="1">
    <source>
        <dbReference type="EMBL" id="KAJ9116603.1"/>
    </source>
</evidence>
<dbReference type="Proteomes" id="UP001230649">
    <property type="component" value="Unassembled WGS sequence"/>
</dbReference>
<accession>A0ACC2WXV2</accession>
<reference evidence="1" key="1">
    <citation type="submission" date="2023-04" db="EMBL/GenBank/DDBJ databases">
        <title>Draft Genome sequencing of Naganishia species isolated from polar environments using Oxford Nanopore Technology.</title>
        <authorList>
            <person name="Leo P."/>
            <person name="Venkateswaran K."/>
        </authorList>
    </citation>
    <scope>NUCLEOTIDE SEQUENCE</scope>
    <source>
        <strain evidence="1">MNA-CCFEE 5262</strain>
    </source>
</reference>
<sequence>MASLDNKMEAFRILKPLTVPLMALRPLTPATQPTARAHLTRLFVALQSIQDFNPALLSYTMFPLTHMLSRNNLASLDPVETGYVADTTLEPLLGCLTFLVERWKSFGMDLRMWEQLWRVGVRVVEGSGGRRRAEETVRCGVELLGALLATPNEEQREAVFPRSIGTQSRLLPLLFHTISILVDTATSATSLTLIQRALEVQRAVIRDWFTLEQANVLASVMPGIISGVVKLVCGTPSAPAPRRAFQTGWNEIVTAPSGAPTQGPRTIGTASTCTAIKLLTQVLIQTIGDAPLEACGVLPREPTGDLDDLINGLHVADDEEQTIVGSPTLSAVSEATATTADPFPRLTPAYLAFTRTQILISLQSILPRLAGHHASHVRLAAVEAVEKLALECRRSLADDAVQHLLLGTLLGMGSPYQPDPAVMRGAQRALRRLLSGQARAWRAVTRSIMERELQAFPMAVGAHSEARVEASVGVLTALAGLATATSDSEHGEEVAAALRRDFGRLLGPEGGVHKWSGPLLRCLELGRPVEMDEDVPGGRDARAWELARIDAPEPTTTTAAPADFPGMFLVNVESRTTSARIGRMFEALGAAAGVGSLHTVEHLIHVASKSRAAGQASVASSAMWLIARVVDGLAGVVDQGAAWVDGKRVRRAARRVVDLVVQFDDDDSAAEEPRDAMSGGEELAVIERRRGLGTISKLLDDSKRTPASATDHARKLHAAVHAQLVTCIDLALLATCARILSTSFRRHLISTLYIILSHLGSPHALVRRYAQIALGQVAYHAGYASAQNLILENVDYVINIVSQRMTYDRLDTLAPVVLISMIKLVGEPIVPLVQDIIADVFDALDDFHGYALLSSTVLAVMDTLMKAMAGEVSEDDAPMASTSVRMRRAPNPERDLERFTTWYGERAVKARQTMDELLERAPHEPWDQPKDAPDAAEGTANASDEKEVPPTRAQEVCMQMMQKSIYFLTHANPFITARVLSLFASGVPVLVTQRRESDALPLVHQAWPFILNRLQDPAPFVRTEAAALVECLARWTGDFMSRRILDDAWPIFRRLLDAQKQRDEHSALAVRGVRGTTSAYTVSHRLYLSVIRAMHLVIQRVPIADDLFWEIVLAFRPFLDARVHQELGAAAVKLYRAMAERDEDAVWLALNATMGTVVGDQSLPTYLRDPGLDIQRRVELVL</sequence>